<reference evidence="2 3" key="1">
    <citation type="submission" date="2022-10" db="EMBL/GenBank/DDBJ databases">
        <title>The complete genomes of actinobacterial strains from the NBC collection.</title>
        <authorList>
            <person name="Joergensen T.S."/>
            <person name="Alvarez Arevalo M."/>
            <person name="Sterndorff E.B."/>
            <person name="Faurdal D."/>
            <person name="Vuksanovic O."/>
            <person name="Mourched A.-S."/>
            <person name="Charusanti P."/>
            <person name="Shaw S."/>
            <person name="Blin K."/>
            <person name="Weber T."/>
        </authorList>
    </citation>
    <scope>NUCLEOTIDE SEQUENCE [LARGE SCALE GENOMIC DNA]</scope>
    <source>
        <strain evidence="2 3">NBC 01769</strain>
    </source>
</reference>
<keyword evidence="3" id="KW-1185">Reference proteome</keyword>
<organism evidence="2 3">
    <name type="scientific">Streptomyces brevispora</name>
    <dbReference type="NCBI Taxonomy" id="887462"/>
    <lineage>
        <taxon>Bacteria</taxon>
        <taxon>Bacillati</taxon>
        <taxon>Actinomycetota</taxon>
        <taxon>Actinomycetes</taxon>
        <taxon>Kitasatosporales</taxon>
        <taxon>Streptomycetaceae</taxon>
        <taxon>Streptomyces</taxon>
    </lineage>
</organism>
<dbReference type="Proteomes" id="UP001330827">
    <property type="component" value="Chromosome"/>
</dbReference>
<name>A0ABZ1GEW1_9ACTN</name>
<evidence type="ECO:0000313" key="2">
    <source>
        <dbReference type="EMBL" id="WSC17667.1"/>
    </source>
</evidence>
<evidence type="ECO:0000313" key="3">
    <source>
        <dbReference type="Proteomes" id="UP001330827"/>
    </source>
</evidence>
<dbReference type="RefSeq" id="WP_326589284.1">
    <property type="nucleotide sequence ID" value="NZ_CP109114.1"/>
</dbReference>
<dbReference type="EMBL" id="CP109114">
    <property type="protein sequence ID" value="WSC17667.1"/>
    <property type="molecule type" value="Genomic_DNA"/>
</dbReference>
<protein>
    <submittedName>
        <fullName evidence="2">Uncharacterized protein</fullName>
    </submittedName>
</protein>
<dbReference type="EMBL" id="CP109114">
    <property type="protein sequence ID" value="WSC11444.1"/>
    <property type="molecule type" value="Genomic_DNA"/>
</dbReference>
<proteinExistence type="predicted"/>
<gene>
    <name evidence="1" type="ORF">OIE64_00120</name>
    <name evidence="2" type="ORF">OIE64_35920</name>
</gene>
<accession>A0ABZ1GEW1</accession>
<sequence length="76" mass="8398">MVQNLVTEYSQHGDQRMYRAVISVVANRVTIPPMVQPTDGKKTVETTDPEPLLAGFAALGGALAEKMNGQRRRERT</sequence>
<evidence type="ECO:0000313" key="1">
    <source>
        <dbReference type="EMBL" id="WSC11444.1"/>
    </source>
</evidence>